<dbReference type="Proteomes" id="UP000623509">
    <property type="component" value="Unassembled WGS sequence"/>
</dbReference>
<name>A0A272EP84_9RHOO</name>
<dbReference type="AlphaFoldDB" id="A0A272EP84"/>
<evidence type="ECO:0000313" key="4">
    <source>
        <dbReference type="Proteomes" id="UP000216107"/>
    </source>
</evidence>
<evidence type="ECO:0000313" key="2">
    <source>
        <dbReference type="EMBL" id="KAF7598266.1"/>
    </source>
</evidence>
<accession>A0A272EP84</accession>
<dbReference type="InterPro" id="IPR050194">
    <property type="entry name" value="Glycosyltransferase_grp1"/>
</dbReference>
<reference evidence="2 5" key="1">
    <citation type="submission" date="2016-08" db="EMBL/GenBank/DDBJ databases">
        <title>Candidatus Dactylopiibacterium carminicum genome sequence.</title>
        <authorList>
            <person name="Ramirez-Puebla S.T."/>
            <person name="Ormeno-Orrillo E."/>
            <person name="Vera-Ponce De Leon A."/>
            <person name="Luis L."/>
            <person name="Sanchez-Flores A."/>
            <person name="Monica R."/>
            <person name="Martinez-Romero E."/>
        </authorList>
    </citation>
    <scope>NUCLEOTIDE SEQUENCE [LARGE SCALE GENOMIC DNA]</scope>
    <source>
        <strain evidence="2">END1</strain>
    </source>
</reference>
<feature type="domain" description="Glycosyl transferase family 1" evidence="1">
    <location>
        <begin position="193"/>
        <end position="332"/>
    </location>
</feature>
<dbReference type="CDD" id="cd03801">
    <property type="entry name" value="GT4_PimA-like"/>
    <property type="match status" value="1"/>
</dbReference>
<protein>
    <recommendedName>
        <fullName evidence="1">Glycosyl transferase family 1 domain-containing protein</fullName>
    </recommendedName>
</protein>
<dbReference type="GO" id="GO:0016758">
    <property type="term" value="F:hexosyltransferase activity"/>
    <property type="evidence" value="ECO:0007669"/>
    <property type="project" value="TreeGrafter"/>
</dbReference>
<organism evidence="3 4">
    <name type="scientific">Candidatus Dactylopiibacterium carminicum</name>
    <dbReference type="NCBI Taxonomy" id="857335"/>
    <lineage>
        <taxon>Bacteria</taxon>
        <taxon>Pseudomonadati</taxon>
        <taxon>Pseudomonadota</taxon>
        <taxon>Betaproteobacteria</taxon>
        <taxon>Rhodocyclales</taxon>
        <taxon>Rhodocyclaceae</taxon>
        <taxon>Candidatus Dactylopiibacterium</taxon>
    </lineage>
</organism>
<dbReference type="EMBL" id="NMRN01000053">
    <property type="protein sequence ID" value="PAS91935.1"/>
    <property type="molecule type" value="Genomic_DNA"/>
</dbReference>
<dbReference type="Proteomes" id="UP000216107">
    <property type="component" value="Unassembled WGS sequence"/>
</dbReference>
<keyword evidence="5" id="KW-1185">Reference proteome</keyword>
<comment type="caution">
    <text evidence="3">The sequence shown here is derived from an EMBL/GenBank/DDBJ whole genome shotgun (WGS) entry which is preliminary data.</text>
</comment>
<dbReference type="EMBL" id="MDUX01000056">
    <property type="protein sequence ID" value="KAF7598266.1"/>
    <property type="molecule type" value="Genomic_DNA"/>
</dbReference>
<proteinExistence type="predicted"/>
<sequence>MSVRGLAVSVLTRASHRPAIERRVLETGECAAVHFEYVDLPRLHCLTARINRRNHLYYYFWQWVAYRRAWALHQAEPFDLVHHVTWVSFRQPSFMGLLGAPFVFGPVAGGDEIPFGYLQGFGWRARAKEWVRHVANALVRFDPLMGLTYATAQRVYFTSEGHLARVSARVRRKAYVELAIGSDAQVQPSSTPSRPRAARLLFVGRCIGWKGMDLGLEVLARVRRQRPEVSLTIIGDGEDRARWQARAELLGLADAVHWLGWLPKDEVQRRYADFDLLFYPSLRDSGGFVVLEALQVGLPVVCWKLGGPGVVVDDSCGAAVLAQPVLDQALDDYAGAVLQTLEKHATGQGLGEACRARARQFTWPALIGRIHGLERERVEPA</sequence>
<dbReference type="InterPro" id="IPR001296">
    <property type="entry name" value="Glyco_trans_1"/>
</dbReference>
<dbReference type="PANTHER" id="PTHR45947">
    <property type="entry name" value="SULFOQUINOVOSYL TRANSFERASE SQD2"/>
    <property type="match status" value="1"/>
</dbReference>
<dbReference type="Pfam" id="PF00534">
    <property type="entry name" value="Glycos_transf_1"/>
    <property type="match status" value="1"/>
</dbReference>
<gene>
    <name evidence="2" type="ORF">BGI27_14280</name>
    <name evidence="3" type="ORF">CGU29_13750</name>
</gene>
<dbReference type="SUPFAM" id="SSF53756">
    <property type="entry name" value="UDP-Glycosyltransferase/glycogen phosphorylase"/>
    <property type="match status" value="1"/>
</dbReference>
<evidence type="ECO:0000313" key="3">
    <source>
        <dbReference type="EMBL" id="PAS91935.1"/>
    </source>
</evidence>
<evidence type="ECO:0000259" key="1">
    <source>
        <dbReference type="Pfam" id="PF00534"/>
    </source>
</evidence>
<dbReference type="Gene3D" id="3.40.50.2000">
    <property type="entry name" value="Glycogen Phosphorylase B"/>
    <property type="match status" value="2"/>
</dbReference>
<dbReference type="PANTHER" id="PTHR45947:SF3">
    <property type="entry name" value="SULFOQUINOVOSYL TRANSFERASE SQD2"/>
    <property type="match status" value="1"/>
</dbReference>
<reference evidence="3 4" key="2">
    <citation type="submission" date="2017-07" db="EMBL/GenBank/DDBJ databases">
        <title>Candidatus Dactylopiibacterium carminicum, a nitrogen-fixing symbiont of the cochineal insect Dactylopius coccus and Dactylopius opuntiae (Hemiptera: Coccoidea: Dactylopiidae).</title>
        <authorList>
            <person name="Vera A."/>
        </authorList>
    </citation>
    <scope>NUCLEOTIDE SEQUENCE [LARGE SCALE GENOMIC DNA]</scope>
    <source>
        <strain evidence="3 4">NFDCM</strain>
    </source>
</reference>
<evidence type="ECO:0000313" key="5">
    <source>
        <dbReference type="Proteomes" id="UP000623509"/>
    </source>
</evidence>